<feature type="transmembrane region" description="Helical" evidence="1">
    <location>
        <begin position="12"/>
        <end position="33"/>
    </location>
</feature>
<feature type="transmembrane region" description="Helical" evidence="1">
    <location>
        <begin position="89"/>
        <end position="108"/>
    </location>
</feature>
<keyword evidence="3" id="KW-1185">Reference proteome</keyword>
<keyword evidence="1" id="KW-0472">Membrane</keyword>
<comment type="caution">
    <text evidence="2">The sequence shown here is derived from an EMBL/GenBank/DDBJ whole genome shotgun (WGS) entry which is preliminary data.</text>
</comment>
<dbReference type="Proteomes" id="UP000275719">
    <property type="component" value="Unassembled WGS sequence"/>
</dbReference>
<keyword evidence="1" id="KW-1133">Transmembrane helix</keyword>
<evidence type="ECO:0000313" key="2">
    <source>
        <dbReference type="EMBL" id="RRJ91929.1"/>
    </source>
</evidence>
<evidence type="ECO:0000256" key="1">
    <source>
        <dbReference type="SAM" id="Phobius"/>
    </source>
</evidence>
<organism evidence="2 3">
    <name type="scientific">Paenimyroides tangerinum</name>
    <dbReference type="NCBI Taxonomy" id="2488728"/>
    <lineage>
        <taxon>Bacteria</taxon>
        <taxon>Pseudomonadati</taxon>
        <taxon>Bacteroidota</taxon>
        <taxon>Flavobacteriia</taxon>
        <taxon>Flavobacteriales</taxon>
        <taxon>Flavobacteriaceae</taxon>
        <taxon>Paenimyroides</taxon>
    </lineage>
</organism>
<dbReference type="RefSeq" id="WP_125018089.1">
    <property type="nucleotide sequence ID" value="NZ_RQVQ01000008.1"/>
</dbReference>
<protein>
    <submittedName>
        <fullName evidence="2">Uncharacterized protein</fullName>
    </submittedName>
</protein>
<accession>A0A3P3WE65</accession>
<reference evidence="2 3" key="1">
    <citation type="submission" date="2018-11" db="EMBL/GenBank/DDBJ databases">
        <title>Flavobacterium sp. nov., YIM 102701-2 draft genome.</title>
        <authorList>
            <person name="Li G."/>
            <person name="Jiang Y."/>
        </authorList>
    </citation>
    <scope>NUCLEOTIDE SEQUENCE [LARGE SCALE GENOMIC DNA]</scope>
    <source>
        <strain evidence="2 3">YIM 102701-2</strain>
    </source>
</reference>
<gene>
    <name evidence="2" type="ORF">EG240_05050</name>
</gene>
<feature type="transmembrane region" description="Helical" evidence="1">
    <location>
        <begin position="45"/>
        <end position="69"/>
    </location>
</feature>
<evidence type="ECO:0000313" key="3">
    <source>
        <dbReference type="Proteomes" id="UP000275719"/>
    </source>
</evidence>
<sequence>MQETKKHRKKTTFFLIALGVISVIGLFYIIIYYRYPLQREIVLDYYLIAIIISSLCFTSVLVAFANFIINNGEERERQGLPFFETKITVKKILINTFVILGIVTFYYWNNILDFDLSMKEEYSYIDGATFVGKNVSYSRFTSQNRWFYAFVNEENDTLVLNSSFENPVLTKMNLNTKNLTVEYLPNTKSLQSVSKE</sequence>
<keyword evidence="1" id="KW-0812">Transmembrane</keyword>
<proteinExistence type="predicted"/>
<name>A0A3P3WE65_9FLAO</name>
<dbReference type="OrthoDB" id="9959853at2"/>
<dbReference type="EMBL" id="RQVQ01000008">
    <property type="protein sequence ID" value="RRJ91929.1"/>
    <property type="molecule type" value="Genomic_DNA"/>
</dbReference>
<dbReference type="AlphaFoldDB" id="A0A3P3WE65"/>